<evidence type="ECO:0000256" key="1">
    <source>
        <dbReference type="SAM" id="Coils"/>
    </source>
</evidence>
<organism evidence="2 3">
    <name type="scientific">Carboxydothermus ferrireducens DSM 11255</name>
    <dbReference type="NCBI Taxonomy" id="1119529"/>
    <lineage>
        <taxon>Bacteria</taxon>
        <taxon>Bacillati</taxon>
        <taxon>Bacillota</taxon>
        <taxon>Clostridia</taxon>
        <taxon>Thermoanaerobacterales</taxon>
        <taxon>Thermoanaerobacteraceae</taxon>
        <taxon>Carboxydothermus</taxon>
    </lineage>
</organism>
<feature type="coiled-coil region" evidence="1">
    <location>
        <begin position="309"/>
        <end position="421"/>
    </location>
</feature>
<keyword evidence="3" id="KW-1185">Reference proteome</keyword>
<protein>
    <submittedName>
        <fullName evidence="2">Uncharacterized protein</fullName>
    </submittedName>
</protein>
<evidence type="ECO:0000313" key="2">
    <source>
        <dbReference type="EMBL" id="NYE57084.1"/>
    </source>
</evidence>
<reference evidence="2 3" key="1">
    <citation type="submission" date="2020-07" db="EMBL/GenBank/DDBJ databases">
        <title>Genomic Encyclopedia of Type Strains, Phase III (KMG-III): the genomes of soil and plant-associated and newly described type strains.</title>
        <authorList>
            <person name="Whitman W."/>
        </authorList>
    </citation>
    <scope>NUCLEOTIDE SEQUENCE [LARGE SCALE GENOMIC DNA]</scope>
    <source>
        <strain evidence="2 3">DSM 11255</strain>
    </source>
</reference>
<comment type="caution">
    <text evidence="2">The sequence shown here is derived from an EMBL/GenBank/DDBJ whole genome shotgun (WGS) entry which is preliminary data.</text>
</comment>
<dbReference type="RefSeq" id="WP_034541878.1">
    <property type="nucleotide sequence ID" value="NZ_ATYG01000018.1"/>
</dbReference>
<keyword evidence="1" id="KW-0175">Coiled coil</keyword>
<evidence type="ECO:0000313" key="3">
    <source>
        <dbReference type="Proteomes" id="UP000604066"/>
    </source>
</evidence>
<dbReference type="Proteomes" id="UP000604066">
    <property type="component" value="Unassembled WGS sequence"/>
</dbReference>
<sequence length="444" mass="53530">MRLAKNLNSLTDILKTVLCYFPCMSEEELVGYVRAKMLKEFSYREILEKTRNCLKQNPCFYQNEEGFWAVRKEGIRENDSFFKQVLISKKPQKYTLKDKKNKKVQQLSRDSRFVQLDDGSWALTYWLINESDFLLREKIARELMIEELRLEELAKRVDSSPEKVLKILKKYPFFEQNGYGYYKLDLKLKKVYAQASLKYMDVIKKLKMFYADKKSKVSAEVLAQAREALEQAAAVQLLQRKSQEEINELWEKIAEKDFLLALRREELIRMSRENEKLRRKADSILYQCRLWHARYQRVIRDKEELLVIKEKLENSVVNMFQKLNAYREKDKENRKKLFELKNTFEEKVAKLEKEVIEVQEQFKKAEESWQKKEKKLRQELERYSLDLGFLLNEKESLEKREKELLEEIEKQKEIIKHQEDLLKLPVISILCKIVTWWRTVNLNI</sequence>
<name>A0ABX2R839_9THEO</name>
<accession>A0ABX2R839</accession>
<gene>
    <name evidence="2" type="ORF">HDG70_000790</name>
</gene>
<dbReference type="EMBL" id="JACCBS010000001">
    <property type="protein sequence ID" value="NYE57084.1"/>
    <property type="molecule type" value="Genomic_DNA"/>
</dbReference>
<proteinExistence type="predicted"/>